<keyword evidence="1" id="KW-0472">Membrane</keyword>
<keyword evidence="1" id="KW-1133">Transmembrane helix</keyword>
<dbReference type="EMBL" id="WTYX01000002">
    <property type="protein sequence ID" value="MXO91874.1"/>
    <property type="molecule type" value="Genomic_DNA"/>
</dbReference>
<evidence type="ECO:0008006" key="4">
    <source>
        <dbReference type="Google" id="ProtNLM"/>
    </source>
</evidence>
<dbReference type="OrthoDB" id="7502135at2"/>
<comment type="caution">
    <text evidence="2">The sequence shown here is derived from an EMBL/GenBank/DDBJ whole genome shotgun (WGS) entry which is preliminary data.</text>
</comment>
<name>A0A844ZWP2_9SPHN</name>
<feature type="transmembrane region" description="Helical" evidence="1">
    <location>
        <begin position="128"/>
        <end position="151"/>
    </location>
</feature>
<evidence type="ECO:0000313" key="2">
    <source>
        <dbReference type="EMBL" id="MXO91874.1"/>
    </source>
</evidence>
<feature type="transmembrane region" description="Helical" evidence="1">
    <location>
        <begin position="66"/>
        <end position="85"/>
    </location>
</feature>
<keyword evidence="1" id="KW-0812">Transmembrane</keyword>
<protein>
    <recommendedName>
        <fullName evidence="4">GDT1 family protein</fullName>
    </recommendedName>
</protein>
<proteinExistence type="predicted"/>
<organism evidence="2 3">
    <name type="scientific">Pontixanthobacter aquaemixtae</name>
    <dbReference type="NCBI Taxonomy" id="1958940"/>
    <lineage>
        <taxon>Bacteria</taxon>
        <taxon>Pseudomonadati</taxon>
        <taxon>Pseudomonadota</taxon>
        <taxon>Alphaproteobacteria</taxon>
        <taxon>Sphingomonadales</taxon>
        <taxon>Erythrobacteraceae</taxon>
        <taxon>Pontixanthobacter</taxon>
    </lineage>
</organism>
<evidence type="ECO:0000256" key="1">
    <source>
        <dbReference type="SAM" id="Phobius"/>
    </source>
</evidence>
<feature type="transmembrane region" description="Helical" evidence="1">
    <location>
        <begin position="35"/>
        <end position="54"/>
    </location>
</feature>
<feature type="transmembrane region" description="Helical" evidence="1">
    <location>
        <begin position="163"/>
        <end position="186"/>
    </location>
</feature>
<gene>
    <name evidence="2" type="ORF">GRI41_13650</name>
</gene>
<reference evidence="2 3" key="1">
    <citation type="submission" date="2019-12" db="EMBL/GenBank/DDBJ databases">
        <title>Genomic-based taxomic classification of the family Erythrobacteraceae.</title>
        <authorList>
            <person name="Xu L."/>
        </authorList>
    </citation>
    <scope>NUCLEOTIDE SEQUENCE [LARGE SCALE GENOMIC DNA]</scope>
    <source>
        <strain evidence="2 3">KCTC 52763</strain>
    </source>
</reference>
<dbReference type="Proteomes" id="UP000442714">
    <property type="component" value="Unassembled WGS sequence"/>
</dbReference>
<accession>A0A844ZWP2</accession>
<sequence length="187" mass="18967">MSGFLFALVAVMATSLGSRDQLLIANIAAKLGRSTGLLLVGCAVAIGTAVAMTFAGQYIAAMLPSAGKTMLVAFALMIAAAELAWPNKRSLIKEPTRSLVAIGLVLLARQMGDGSRFLIFAFAAGSGIPWFAGIGGALGGIGAVIVGWFLAEELAGKLPLRKLRIAMAVALAIAAIAIGLSARGLLG</sequence>
<dbReference type="RefSeq" id="WP_160605689.1">
    <property type="nucleotide sequence ID" value="NZ_WTYX01000002.1"/>
</dbReference>
<dbReference type="AlphaFoldDB" id="A0A844ZWP2"/>
<keyword evidence="3" id="KW-1185">Reference proteome</keyword>
<evidence type="ECO:0000313" key="3">
    <source>
        <dbReference type="Proteomes" id="UP000442714"/>
    </source>
</evidence>